<dbReference type="Pfam" id="PF13499">
    <property type="entry name" value="EF-hand_7"/>
    <property type="match status" value="1"/>
</dbReference>
<dbReference type="PANTHER" id="PTHR10827">
    <property type="entry name" value="RETICULOCALBIN"/>
    <property type="match status" value="1"/>
</dbReference>
<sequence length="191" mass="20453">MKNSALWVTGALVVVMGTAGIASARGYGDGERGPRGAGMEKMFEQIDADKDGKITKDEMEAHRTARFEAIDADGDGKLSKEEMDGARDARRLERTQKMVESLDQNDDGLLSAEELAAGGPKRGPEAMFDRLDADEDGALTLEEMQQAHGKMRDGGKHRSGGKRGEHGERGHRGGHGHGFPFFGGPDASDEG</sequence>
<dbReference type="EMBL" id="FZON01000088">
    <property type="protein sequence ID" value="SNT28794.1"/>
    <property type="molecule type" value="Genomic_DNA"/>
</dbReference>
<dbReference type="InterPro" id="IPR002048">
    <property type="entry name" value="EF_hand_dom"/>
</dbReference>
<protein>
    <submittedName>
        <fullName evidence="3">EF hand</fullName>
    </submittedName>
</protein>
<feature type="region of interest" description="Disordered" evidence="1">
    <location>
        <begin position="146"/>
        <end position="191"/>
    </location>
</feature>
<evidence type="ECO:0000313" key="4">
    <source>
        <dbReference type="Proteomes" id="UP000198440"/>
    </source>
</evidence>
<dbReference type="SUPFAM" id="SSF47473">
    <property type="entry name" value="EF-hand"/>
    <property type="match status" value="1"/>
</dbReference>
<feature type="compositionally biased region" description="Basic and acidic residues" evidence="1">
    <location>
        <begin position="150"/>
        <end position="171"/>
    </location>
</feature>
<dbReference type="Proteomes" id="UP000198440">
    <property type="component" value="Unassembled WGS sequence"/>
</dbReference>
<dbReference type="InterPro" id="IPR018247">
    <property type="entry name" value="EF_Hand_1_Ca_BS"/>
</dbReference>
<dbReference type="AlphaFoldDB" id="A0A239LGX0"/>
<feature type="domain" description="EF-hand" evidence="2">
    <location>
        <begin position="34"/>
        <end position="69"/>
    </location>
</feature>
<evidence type="ECO:0000313" key="3">
    <source>
        <dbReference type="EMBL" id="SNT28794.1"/>
    </source>
</evidence>
<dbReference type="GO" id="GO:0005509">
    <property type="term" value="F:calcium ion binding"/>
    <property type="evidence" value="ECO:0007669"/>
    <property type="project" value="InterPro"/>
</dbReference>
<dbReference type="PROSITE" id="PS50222">
    <property type="entry name" value="EF_HAND_2"/>
    <property type="match status" value="2"/>
</dbReference>
<proteinExistence type="predicted"/>
<dbReference type="Pfam" id="PF13202">
    <property type="entry name" value="EF-hand_5"/>
    <property type="match status" value="2"/>
</dbReference>
<feature type="compositionally biased region" description="Low complexity" evidence="1">
    <location>
        <begin position="178"/>
        <end position="191"/>
    </location>
</feature>
<dbReference type="PROSITE" id="PS00018">
    <property type="entry name" value="EF_HAND_1"/>
    <property type="match status" value="2"/>
</dbReference>
<evidence type="ECO:0000259" key="2">
    <source>
        <dbReference type="PROSITE" id="PS50222"/>
    </source>
</evidence>
<reference evidence="3 4" key="1">
    <citation type="submission" date="2017-06" db="EMBL/GenBank/DDBJ databases">
        <authorList>
            <person name="Kim H.J."/>
            <person name="Triplett B.A."/>
        </authorList>
    </citation>
    <scope>NUCLEOTIDE SEQUENCE [LARGE SCALE GENOMIC DNA]</scope>
    <source>
        <strain evidence="3 4">DSM 11445</strain>
    </source>
</reference>
<feature type="domain" description="EF-hand" evidence="2">
    <location>
        <begin position="119"/>
        <end position="154"/>
    </location>
</feature>
<dbReference type="RefSeq" id="WP_089280308.1">
    <property type="nucleotide sequence ID" value="NZ_FZON01000088.1"/>
</dbReference>
<accession>A0A239LGX0</accession>
<organism evidence="3 4">
    <name type="scientific">Antarctobacter heliothermus</name>
    <dbReference type="NCBI Taxonomy" id="74033"/>
    <lineage>
        <taxon>Bacteria</taxon>
        <taxon>Pseudomonadati</taxon>
        <taxon>Pseudomonadota</taxon>
        <taxon>Alphaproteobacteria</taxon>
        <taxon>Rhodobacterales</taxon>
        <taxon>Roseobacteraceae</taxon>
        <taxon>Antarctobacter</taxon>
    </lineage>
</organism>
<evidence type="ECO:0000256" key="1">
    <source>
        <dbReference type="SAM" id="MobiDB-lite"/>
    </source>
</evidence>
<dbReference type="InterPro" id="IPR011992">
    <property type="entry name" value="EF-hand-dom_pair"/>
</dbReference>
<name>A0A239LGX0_9RHOB</name>
<dbReference type="Gene3D" id="1.10.238.10">
    <property type="entry name" value="EF-hand"/>
    <property type="match status" value="3"/>
</dbReference>
<dbReference type="OrthoDB" id="5470953at2"/>
<dbReference type="SMART" id="SM00054">
    <property type="entry name" value="EFh"/>
    <property type="match status" value="4"/>
</dbReference>
<gene>
    <name evidence="3" type="ORF">SAMN04488078_10885</name>
</gene>
<dbReference type="PANTHER" id="PTHR10827:SF85">
    <property type="entry name" value="CALCIUM-BINDING PROTEIN"/>
    <property type="match status" value="1"/>
</dbReference>